<accession>A0ABM9HLK2</accession>
<dbReference type="InterPro" id="IPR024459">
    <property type="entry name" value="Acb1-like_N"/>
</dbReference>
<proteinExistence type="predicted"/>
<evidence type="ECO:0000313" key="2">
    <source>
        <dbReference type="EMBL" id="CAI3932234.1"/>
    </source>
</evidence>
<reference evidence="2" key="1">
    <citation type="submission" date="2022-10" db="EMBL/GenBank/DDBJ databases">
        <authorList>
            <person name="Botero Cardona J."/>
        </authorList>
    </citation>
    <scope>NUCLEOTIDE SEQUENCE</scope>
    <source>
        <strain evidence="2">R-83534</strain>
    </source>
</reference>
<feature type="domain" description="Anti-CBASS protein Acb1-like N-terminal" evidence="1">
    <location>
        <begin position="81"/>
        <end position="432"/>
    </location>
</feature>
<gene>
    <name evidence="2" type="ORF">R83534S58_LOCUS606</name>
</gene>
<sequence>MVKKNRFREIHISGMKKNDLINKQDMFAPYEVPDGIVGEEDDSHHAIVSDSVFIDQFRNFNVTNDPITTLFEEGIGFPGYPYLAQLSLRGEYRMVVETRAEEATRQWITFKSLNKSINYSDKIDQINNEFKRLDIQGLMRRALCTEGYFGQSFLYIDLQTAQHDHEEKLSPLFLTSKKIKKGELKSIKLLDPTWVTPVNYDAIDPFSEDFYKPSVWWVLGQQIHASRLISMISQPVPDILKPAYNFGGVPLAFMCKPYVDNWLRTRQSVADLIKSFSTMVLKTDLSQLLSPGCEELSKRAELMAAYRDNRGLQIVDKDSEDLANISTPLSGLDKLQAQSQEHLASISGIPLVKLLGITPSGLNASSDGEIRCFYDKISALQQSVLRGPIDIILKIVQLHLFGLIDKNITFEFNSLWQLDEVQQSQVDVNTAKILSDYLGVGAIDTKQIKEIISHKNL</sequence>
<dbReference type="Pfam" id="PF06381">
    <property type="entry name" value="Phage_portal_3"/>
    <property type="match status" value="1"/>
</dbReference>
<keyword evidence="3" id="KW-1185">Reference proteome</keyword>
<organism evidence="2 3">
    <name type="scientific">Commensalibacter papalotli</name>
    <name type="common">ex Botero et al. 2024</name>
    <dbReference type="NCBI Taxonomy" id="2972766"/>
    <lineage>
        <taxon>Bacteria</taxon>
        <taxon>Pseudomonadati</taxon>
        <taxon>Pseudomonadota</taxon>
        <taxon>Alphaproteobacteria</taxon>
        <taxon>Acetobacterales</taxon>
        <taxon>Acetobacteraceae</taxon>
    </lineage>
</organism>
<evidence type="ECO:0000259" key="1">
    <source>
        <dbReference type="Pfam" id="PF06381"/>
    </source>
</evidence>
<evidence type="ECO:0000313" key="3">
    <source>
        <dbReference type="Proteomes" id="UP001154272"/>
    </source>
</evidence>
<protein>
    <submittedName>
        <fullName evidence="2">DUF1073 domain</fullName>
    </submittedName>
</protein>
<dbReference type="RefSeq" id="WP_282023426.1">
    <property type="nucleotide sequence ID" value="NZ_CAMXCH010000001.1"/>
</dbReference>
<comment type="caution">
    <text evidence="2">The sequence shown here is derived from an EMBL/GenBank/DDBJ whole genome shotgun (WGS) entry which is preliminary data.</text>
</comment>
<dbReference type="Proteomes" id="UP001154272">
    <property type="component" value="Unassembled WGS sequence"/>
</dbReference>
<dbReference type="EMBL" id="CAMXCH010000001">
    <property type="protein sequence ID" value="CAI3932234.1"/>
    <property type="molecule type" value="Genomic_DNA"/>
</dbReference>
<name>A0ABM9HLK2_9PROT</name>